<dbReference type="GO" id="GO:0008124">
    <property type="term" value="F:4-alpha-hydroxytetrahydrobiopterin dehydratase activity"/>
    <property type="evidence" value="ECO:0007669"/>
    <property type="project" value="UniProtKB-UniRule"/>
</dbReference>
<accession>A0A1G2BRF8</accession>
<comment type="similarity">
    <text evidence="2 4">Belongs to the pterin-4-alpha-carbinolamine dehydratase family.</text>
</comment>
<dbReference type="Proteomes" id="UP000177349">
    <property type="component" value="Unassembled WGS sequence"/>
</dbReference>
<reference evidence="5 6" key="1">
    <citation type="journal article" date="2016" name="Nat. Commun.">
        <title>Thousands of microbial genomes shed light on interconnected biogeochemical processes in an aquifer system.</title>
        <authorList>
            <person name="Anantharaman K."/>
            <person name="Brown C.T."/>
            <person name="Hug L.A."/>
            <person name="Sharon I."/>
            <person name="Castelle C.J."/>
            <person name="Probst A.J."/>
            <person name="Thomas B.C."/>
            <person name="Singh A."/>
            <person name="Wilkins M.J."/>
            <person name="Karaoz U."/>
            <person name="Brodie E.L."/>
            <person name="Williams K.H."/>
            <person name="Hubbard S.S."/>
            <person name="Banfield J.F."/>
        </authorList>
    </citation>
    <scope>NUCLEOTIDE SEQUENCE [LARGE SCALE GENOMIC DNA]</scope>
</reference>
<gene>
    <name evidence="5" type="ORF">A3B31_02240</name>
</gene>
<protein>
    <recommendedName>
        <fullName evidence="4">Putative pterin-4-alpha-carbinolamine dehydratase</fullName>
        <shortName evidence="4">PHS</shortName>
        <ecNumber evidence="4">4.2.1.96</ecNumber>
    </recommendedName>
    <alternativeName>
        <fullName evidence="4">4-alpha-hydroxy-tetrahydropterin dehydratase</fullName>
    </alternativeName>
    <alternativeName>
        <fullName evidence="4">Pterin carbinolamine dehydratase</fullName>
        <shortName evidence="4">PCD</shortName>
    </alternativeName>
</protein>
<name>A0A1G2BRF8_9BACT</name>
<dbReference type="NCBIfam" id="NF002017">
    <property type="entry name" value="PRK00823.1-2"/>
    <property type="match status" value="1"/>
</dbReference>
<dbReference type="SUPFAM" id="SSF55248">
    <property type="entry name" value="PCD-like"/>
    <property type="match status" value="1"/>
</dbReference>
<evidence type="ECO:0000256" key="1">
    <source>
        <dbReference type="ARBA" id="ARBA00001554"/>
    </source>
</evidence>
<dbReference type="InterPro" id="IPR001533">
    <property type="entry name" value="Pterin_deHydtase"/>
</dbReference>
<organism evidence="5 6">
    <name type="scientific">Candidatus Komeilibacteria bacterium RIFCSPLOWO2_01_FULL_53_11</name>
    <dbReference type="NCBI Taxonomy" id="1798552"/>
    <lineage>
        <taxon>Bacteria</taxon>
        <taxon>Candidatus Komeiliibacteriota</taxon>
    </lineage>
</organism>
<dbReference type="Pfam" id="PF01329">
    <property type="entry name" value="Pterin_4a"/>
    <property type="match status" value="1"/>
</dbReference>
<dbReference type="GO" id="GO:0006729">
    <property type="term" value="P:tetrahydrobiopterin biosynthetic process"/>
    <property type="evidence" value="ECO:0007669"/>
    <property type="project" value="InterPro"/>
</dbReference>
<evidence type="ECO:0000256" key="4">
    <source>
        <dbReference type="HAMAP-Rule" id="MF_00434"/>
    </source>
</evidence>
<evidence type="ECO:0000313" key="6">
    <source>
        <dbReference type="Proteomes" id="UP000177349"/>
    </source>
</evidence>
<dbReference type="EC" id="4.2.1.96" evidence="4"/>
<comment type="catalytic activity">
    <reaction evidence="1 4">
        <text>(4aS,6R)-4a-hydroxy-L-erythro-5,6,7,8-tetrahydrobiopterin = (6R)-L-erythro-6,7-dihydrobiopterin + H2O</text>
        <dbReference type="Rhea" id="RHEA:11920"/>
        <dbReference type="ChEBI" id="CHEBI:15377"/>
        <dbReference type="ChEBI" id="CHEBI:15642"/>
        <dbReference type="ChEBI" id="CHEBI:43120"/>
        <dbReference type="EC" id="4.2.1.96"/>
    </reaction>
</comment>
<dbReference type="AlphaFoldDB" id="A0A1G2BRF8"/>
<evidence type="ECO:0000256" key="2">
    <source>
        <dbReference type="ARBA" id="ARBA00006472"/>
    </source>
</evidence>
<dbReference type="PANTHER" id="PTHR12599:SF0">
    <property type="entry name" value="PTERIN-4-ALPHA-CARBINOLAMINE DEHYDRATASE"/>
    <property type="match status" value="1"/>
</dbReference>
<dbReference type="EMBL" id="MHKN01000035">
    <property type="protein sequence ID" value="OGY91711.1"/>
    <property type="molecule type" value="Genomic_DNA"/>
</dbReference>
<dbReference type="InterPro" id="IPR036428">
    <property type="entry name" value="PCD_sf"/>
</dbReference>
<dbReference type="PANTHER" id="PTHR12599">
    <property type="entry name" value="PTERIN-4-ALPHA-CARBINOLAMINE DEHYDRATASE"/>
    <property type="match status" value="1"/>
</dbReference>
<evidence type="ECO:0000313" key="5">
    <source>
        <dbReference type="EMBL" id="OGY91711.1"/>
    </source>
</evidence>
<dbReference type="HAMAP" id="MF_00434">
    <property type="entry name" value="Pterin_4_alpha"/>
    <property type="match status" value="1"/>
</dbReference>
<dbReference type="CDD" id="cd00913">
    <property type="entry name" value="PCD_DCoH_subfamily_a"/>
    <property type="match status" value="1"/>
</dbReference>
<sequence length="111" mass="12260">MDLSRMKCKPCEGGVEPFTAEQAATYLKEVSGWSIAPDGLSITKKYRFKNFKEALAFVDRVGEIAENEGHHPDINLGWGRVKITLSTHAIQGLSDNDFVLAYKIDAHAVHG</sequence>
<keyword evidence="3 4" id="KW-0456">Lyase</keyword>
<evidence type="ECO:0000256" key="3">
    <source>
        <dbReference type="ARBA" id="ARBA00023239"/>
    </source>
</evidence>
<proteinExistence type="inferred from homology"/>
<dbReference type="Gene3D" id="3.30.1360.20">
    <property type="entry name" value="Transcriptional coactivator/pterin dehydratase"/>
    <property type="match status" value="1"/>
</dbReference>
<comment type="caution">
    <text evidence="5">The sequence shown here is derived from an EMBL/GenBank/DDBJ whole genome shotgun (WGS) entry which is preliminary data.</text>
</comment>